<feature type="non-terminal residue" evidence="1">
    <location>
        <position position="1"/>
    </location>
</feature>
<protein>
    <submittedName>
        <fullName evidence="1">Uncharacterized protein</fullName>
    </submittedName>
</protein>
<reference evidence="1 2" key="1">
    <citation type="journal article" date="2018" name="Front. Plant Sci.">
        <title>Red Clover (Trifolium pratense) and Zigzag Clover (T. medium) - A Picture of Genomic Similarities and Differences.</title>
        <authorList>
            <person name="Dluhosova J."/>
            <person name="Istvanek J."/>
            <person name="Nedelnik J."/>
            <person name="Repkova J."/>
        </authorList>
    </citation>
    <scope>NUCLEOTIDE SEQUENCE [LARGE SCALE GENOMIC DNA]</scope>
    <source>
        <strain evidence="2">cv. 10/8</strain>
        <tissue evidence="1">Leaf</tissue>
    </source>
</reference>
<dbReference type="EMBL" id="LXQA011068063">
    <property type="protein sequence ID" value="MCI83477.1"/>
    <property type="molecule type" value="Genomic_DNA"/>
</dbReference>
<feature type="non-terminal residue" evidence="1">
    <location>
        <position position="73"/>
    </location>
</feature>
<name>A0A392V5J0_9FABA</name>
<dbReference type="AlphaFoldDB" id="A0A392V5J0"/>
<keyword evidence="2" id="KW-1185">Reference proteome</keyword>
<evidence type="ECO:0000313" key="1">
    <source>
        <dbReference type="EMBL" id="MCI83477.1"/>
    </source>
</evidence>
<sequence length="73" mass="8306">INEPVKHDDPGPSSNFEFPVYKAVEDEDEEIPNEIRRLLDREGKAIQPHEEALELINLGSGEEKKEIRIGVLL</sequence>
<dbReference type="Proteomes" id="UP000265520">
    <property type="component" value="Unassembled WGS sequence"/>
</dbReference>
<accession>A0A392V5J0</accession>
<organism evidence="1 2">
    <name type="scientific">Trifolium medium</name>
    <dbReference type="NCBI Taxonomy" id="97028"/>
    <lineage>
        <taxon>Eukaryota</taxon>
        <taxon>Viridiplantae</taxon>
        <taxon>Streptophyta</taxon>
        <taxon>Embryophyta</taxon>
        <taxon>Tracheophyta</taxon>
        <taxon>Spermatophyta</taxon>
        <taxon>Magnoliopsida</taxon>
        <taxon>eudicotyledons</taxon>
        <taxon>Gunneridae</taxon>
        <taxon>Pentapetalae</taxon>
        <taxon>rosids</taxon>
        <taxon>fabids</taxon>
        <taxon>Fabales</taxon>
        <taxon>Fabaceae</taxon>
        <taxon>Papilionoideae</taxon>
        <taxon>50 kb inversion clade</taxon>
        <taxon>NPAAA clade</taxon>
        <taxon>Hologalegina</taxon>
        <taxon>IRL clade</taxon>
        <taxon>Trifolieae</taxon>
        <taxon>Trifolium</taxon>
    </lineage>
</organism>
<evidence type="ECO:0000313" key="2">
    <source>
        <dbReference type="Proteomes" id="UP000265520"/>
    </source>
</evidence>
<proteinExistence type="predicted"/>
<comment type="caution">
    <text evidence="1">The sequence shown here is derived from an EMBL/GenBank/DDBJ whole genome shotgun (WGS) entry which is preliminary data.</text>
</comment>